<evidence type="ECO:0000256" key="5">
    <source>
        <dbReference type="ARBA" id="ARBA00022801"/>
    </source>
</evidence>
<keyword evidence="6 11" id="KW-0521">NADP</keyword>
<gene>
    <name evidence="11 14" type="primary">folD</name>
    <name evidence="14" type="ORF">JBF11_07675</name>
</gene>
<proteinExistence type="inferred from homology"/>
<comment type="pathway">
    <text evidence="1 11">One-carbon metabolism; tetrahydrofolate interconversion.</text>
</comment>
<dbReference type="HAMAP" id="MF_01576">
    <property type="entry name" value="THF_DHG_CYH"/>
    <property type="match status" value="1"/>
</dbReference>
<keyword evidence="15" id="KW-1185">Reference proteome</keyword>
<dbReference type="InterPro" id="IPR046346">
    <property type="entry name" value="Aminoacid_DH-like_N_sf"/>
</dbReference>
<dbReference type="RefSeq" id="WP_334314901.1">
    <property type="nucleotide sequence ID" value="NZ_CP065938.1"/>
</dbReference>
<keyword evidence="3 11" id="KW-0028">Amino-acid biosynthesis</keyword>
<keyword evidence="2 11" id="KW-0554">One-carbon metabolism</keyword>
<dbReference type="InterPro" id="IPR020630">
    <property type="entry name" value="THF_DH/CycHdrlase_cat_dom"/>
</dbReference>
<feature type="binding site" evidence="11">
    <location>
        <position position="232"/>
    </location>
    <ligand>
        <name>NADP(+)</name>
        <dbReference type="ChEBI" id="CHEBI:58349"/>
    </ligand>
</feature>
<keyword evidence="7 11" id="KW-0560">Oxidoreductase</keyword>
<keyword evidence="8 11" id="KW-0368">Histidine biosynthesis</keyword>
<feature type="domain" description="Tetrahydrofolate dehydrogenase/cyclohydrolase catalytic" evidence="12">
    <location>
        <begin position="4"/>
        <end position="119"/>
    </location>
</feature>
<dbReference type="PANTHER" id="PTHR48099:SF5">
    <property type="entry name" value="C-1-TETRAHYDROFOLATE SYNTHASE, CYTOPLASMIC"/>
    <property type="match status" value="1"/>
</dbReference>
<keyword evidence="10 11" id="KW-0511">Multifunctional enzyme</keyword>
<dbReference type="EC" id="3.5.4.9" evidence="11"/>
<dbReference type="PRINTS" id="PR00085">
    <property type="entry name" value="THFDHDRGNASE"/>
</dbReference>
<evidence type="ECO:0000256" key="7">
    <source>
        <dbReference type="ARBA" id="ARBA00023002"/>
    </source>
</evidence>
<dbReference type="Gene3D" id="3.40.50.720">
    <property type="entry name" value="NAD(P)-binding Rossmann-like Domain"/>
    <property type="match status" value="1"/>
</dbReference>
<keyword evidence="5 11" id="KW-0378">Hydrolase</keyword>
<sequence>MLLLEGKSVSKALRAKVKEEIAALSSAVKRVPGLAVILVGEDPASQVYVRNKEKACEEVGITSYSYRLPHDIGQENLIKLIRELNADDRVDGILLQLPLPEGLNTQACLQAIDPRKDVDGLHPENQGRLALGLKALRPCTPAGTLFLLDYYKYDLEGKNCVVLGRSHLVGRPLAMMLNDKTMNATVTMCHSKTRNLKEICRQADFIFLAIGRPRFLTPDMVKEDAVIIDIGINRTEDGLCGDADFKALEGKVAAMTPVPGGIGLMTISQLLENTMQAWKYAMGLIRLEDLA</sequence>
<dbReference type="InterPro" id="IPR020631">
    <property type="entry name" value="THF_DH/CycHdrlase_NAD-bd_dom"/>
</dbReference>
<evidence type="ECO:0000256" key="11">
    <source>
        <dbReference type="HAMAP-Rule" id="MF_01576"/>
    </source>
</evidence>
<dbReference type="Gene3D" id="3.40.50.10860">
    <property type="entry name" value="Leucine Dehydrogenase, chain A, domain 1"/>
    <property type="match status" value="1"/>
</dbReference>
<protein>
    <recommendedName>
        <fullName evidence="11">Bifunctional protein FolD</fullName>
    </recommendedName>
    <domain>
        <recommendedName>
            <fullName evidence="11">Methylenetetrahydrofolate dehydrogenase</fullName>
            <ecNumber evidence="11">1.5.1.5</ecNumber>
        </recommendedName>
    </domain>
    <domain>
        <recommendedName>
            <fullName evidence="11">Methenyltetrahydrofolate cyclohydrolase</fullName>
            <ecNumber evidence="11">3.5.4.9</ecNumber>
        </recommendedName>
    </domain>
</protein>
<evidence type="ECO:0000256" key="2">
    <source>
        <dbReference type="ARBA" id="ARBA00022563"/>
    </source>
</evidence>
<evidence type="ECO:0000256" key="10">
    <source>
        <dbReference type="ARBA" id="ARBA00023268"/>
    </source>
</evidence>
<dbReference type="SUPFAM" id="SSF53223">
    <property type="entry name" value="Aminoacid dehydrogenase-like, N-terminal domain"/>
    <property type="match status" value="1"/>
</dbReference>
<feature type="domain" description="Tetrahydrofolate dehydrogenase/cyclohydrolase NAD(P)-binding" evidence="13">
    <location>
        <begin position="138"/>
        <end position="280"/>
    </location>
</feature>
<evidence type="ECO:0000256" key="9">
    <source>
        <dbReference type="ARBA" id="ARBA00023167"/>
    </source>
</evidence>
<dbReference type="PANTHER" id="PTHR48099">
    <property type="entry name" value="C-1-TETRAHYDROFOLATE SYNTHASE, CYTOPLASMIC-RELATED"/>
    <property type="match status" value="1"/>
</dbReference>
<comment type="function">
    <text evidence="11">Catalyzes the oxidation of 5,10-methylenetetrahydrofolate to 5,10-methenyltetrahydrofolate and then the hydrolysis of 5,10-methenyltetrahydrofolate to 10-formyltetrahydrofolate.</text>
</comment>
<dbReference type="SUPFAM" id="SSF51735">
    <property type="entry name" value="NAD(P)-binding Rossmann-fold domains"/>
    <property type="match status" value="1"/>
</dbReference>
<evidence type="ECO:0000259" key="12">
    <source>
        <dbReference type="Pfam" id="PF00763"/>
    </source>
</evidence>
<reference evidence="14" key="1">
    <citation type="submission" date="2020-12" db="EMBL/GenBank/DDBJ databases">
        <title>Taurinivorans muris gen. nov., sp. nov., fundamental and realized metabolic niche of a ubiquitous sulfidogenic bacterium in the murine intestine.</title>
        <authorList>
            <person name="Ye H."/>
            <person name="Hanson B.T."/>
            <person name="Loy A."/>
        </authorList>
    </citation>
    <scope>NUCLEOTIDE SEQUENCE</scope>
    <source>
        <strain evidence="14">LT0009</strain>
    </source>
</reference>
<evidence type="ECO:0000256" key="8">
    <source>
        <dbReference type="ARBA" id="ARBA00023102"/>
    </source>
</evidence>
<dbReference type="NCBIfam" id="NF010781">
    <property type="entry name" value="PRK14184.1"/>
    <property type="match status" value="1"/>
</dbReference>
<comment type="subunit">
    <text evidence="11">Homodimer.</text>
</comment>
<organism evidence="14 15">
    <name type="scientific">Taurinivorans muris</name>
    <dbReference type="NCBI Taxonomy" id="2787751"/>
    <lineage>
        <taxon>Bacteria</taxon>
        <taxon>Pseudomonadati</taxon>
        <taxon>Thermodesulfobacteriota</taxon>
        <taxon>Desulfovibrionia</taxon>
        <taxon>Desulfovibrionales</taxon>
        <taxon>Desulfovibrionaceae</taxon>
        <taxon>Taurinivorans</taxon>
    </lineage>
</organism>
<accession>A0ABY5Y0L2</accession>
<dbReference type="EMBL" id="CP065938">
    <property type="protein sequence ID" value="UWX05326.1"/>
    <property type="molecule type" value="Genomic_DNA"/>
</dbReference>
<evidence type="ECO:0000259" key="13">
    <source>
        <dbReference type="Pfam" id="PF02882"/>
    </source>
</evidence>
<evidence type="ECO:0000256" key="6">
    <source>
        <dbReference type="ARBA" id="ARBA00022857"/>
    </source>
</evidence>
<evidence type="ECO:0000256" key="4">
    <source>
        <dbReference type="ARBA" id="ARBA00022755"/>
    </source>
</evidence>
<keyword evidence="4 11" id="KW-0658">Purine biosynthesis</keyword>
<dbReference type="Pfam" id="PF02882">
    <property type="entry name" value="THF_DHG_CYH_C"/>
    <property type="match status" value="1"/>
</dbReference>
<evidence type="ECO:0000256" key="3">
    <source>
        <dbReference type="ARBA" id="ARBA00022605"/>
    </source>
</evidence>
<dbReference type="EC" id="1.5.1.5" evidence="11"/>
<feature type="binding site" evidence="11">
    <location>
        <begin position="164"/>
        <end position="166"/>
    </location>
    <ligand>
        <name>NADP(+)</name>
        <dbReference type="ChEBI" id="CHEBI:58349"/>
    </ligand>
</feature>
<evidence type="ECO:0000256" key="1">
    <source>
        <dbReference type="ARBA" id="ARBA00004777"/>
    </source>
</evidence>
<dbReference type="InterPro" id="IPR000672">
    <property type="entry name" value="THF_DH/CycHdrlase"/>
</dbReference>
<evidence type="ECO:0000313" key="15">
    <source>
        <dbReference type="Proteomes" id="UP001058120"/>
    </source>
</evidence>
<comment type="caution">
    <text evidence="11">Lacks conserved residue(s) required for the propagation of feature annotation.</text>
</comment>
<comment type="catalytic activity">
    <reaction evidence="11">
        <text>(6R)-5,10-methenyltetrahydrofolate + H2O = (6R)-10-formyltetrahydrofolate + H(+)</text>
        <dbReference type="Rhea" id="RHEA:23700"/>
        <dbReference type="ChEBI" id="CHEBI:15377"/>
        <dbReference type="ChEBI" id="CHEBI:15378"/>
        <dbReference type="ChEBI" id="CHEBI:57455"/>
        <dbReference type="ChEBI" id="CHEBI:195366"/>
        <dbReference type="EC" id="3.5.4.9"/>
    </reaction>
</comment>
<keyword evidence="9 11" id="KW-0486">Methionine biosynthesis</keyword>
<dbReference type="InterPro" id="IPR036291">
    <property type="entry name" value="NAD(P)-bd_dom_sf"/>
</dbReference>
<dbReference type="NCBIfam" id="NF010783">
    <property type="entry name" value="PRK14186.1"/>
    <property type="match status" value="1"/>
</dbReference>
<comment type="similarity">
    <text evidence="11">Belongs to the tetrahydrofolate dehydrogenase/cyclohydrolase family.</text>
</comment>
<dbReference type="CDD" id="cd01080">
    <property type="entry name" value="NAD_bind_m-THF_DH_Cyclohyd"/>
    <property type="match status" value="1"/>
</dbReference>
<evidence type="ECO:0000313" key="14">
    <source>
        <dbReference type="EMBL" id="UWX05326.1"/>
    </source>
</evidence>
<dbReference type="Proteomes" id="UP001058120">
    <property type="component" value="Chromosome"/>
</dbReference>
<comment type="catalytic activity">
    <reaction evidence="11">
        <text>(6R)-5,10-methylene-5,6,7,8-tetrahydrofolate + NADP(+) = (6R)-5,10-methenyltetrahydrofolate + NADPH</text>
        <dbReference type="Rhea" id="RHEA:22812"/>
        <dbReference type="ChEBI" id="CHEBI:15636"/>
        <dbReference type="ChEBI" id="CHEBI:57455"/>
        <dbReference type="ChEBI" id="CHEBI:57783"/>
        <dbReference type="ChEBI" id="CHEBI:58349"/>
        <dbReference type="EC" id="1.5.1.5"/>
    </reaction>
</comment>
<dbReference type="Pfam" id="PF00763">
    <property type="entry name" value="THF_DHG_CYH"/>
    <property type="match status" value="1"/>
</dbReference>
<name>A0ABY5Y0L2_9BACT</name>